<keyword evidence="4" id="KW-1185">Reference proteome</keyword>
<dbReference type="KEGG" id="amr:AM1_3556"/>
<dbReference type="InterPro" id="IPR036291">
    <property type="entry name" value="NAD(P)-bd_dom_sf"/>
</dbReference>
<dbReference type="Gene3D" id="3.40.50.720">
    <property type="entry name" value="NAD(P)-binding Rossmann-like Domain"/>
    <property type="match status" value="1"/>
</dbReference>
<evidence type="ECO:0000313" key="4">
    <source>
        <dbReference type="Proteomes" id="UP000000268"/>
    </source>
</evidence>
<evidence type="ECO:0000256" key="1">
    <source>
        <dbReference type="ARBA" id="ARBA00023002"/>
    </source>
</evidence>
<evidence type="ECO:0000259" key="2">
    <source>
        <dbReference type="Pfam" id="PF01370"/>
    </source>
</evidence>
<feature type="domain" description="NAD-dependent epimerase/dehydratase" evidence="2">
    <location>
        <begin position="12"/>
        <end position="254"/>
    </location>
</feature>
<protein>
    <submittedName>
        <fullName evidence="3">NAD dependent epimerase/dehydratase family</fullName>
    </submittedName>
</protein>
<dbReference type="PANTHER" id="PTHR10366:SF812">
    <property type="entry name" value="VPS9 DOMAIN-CONTAINING PROTEIN"/>
    <property type="match status" value="1"/>
</dbReference>
<dbReference type="eggNOG" id="COG0451">
    <property type="taxonomic scope" value="Bacteria"/>
</dbReference>
<name>B0C295_ACAM1</name>
<dbReference type="Proteomes" id="UP000000268">
    <property type="component" value="Chromosome"/>
</dbReference>
<dbReference type="EMBL" id="CP000828">
    <property type="protein sequence ID" value="ABW28547.1"/>
    <property type="molecule type" value="Genomic_DNA"/>
</dbReference>
<dbReference type="InterPro" id="IPR001509">
    <property type="entry name" value="Epimerase_deHydtase"/>
</dbReference>
<dbReference type="InterPro" id="IPR050425">
    <property type="entry name" value="NAD(P)_dehydrat-like"/>
</dbReference>
<dbReference type="OrthoDB" id="9807212at2"/>
<dbReference type="HOGENOM" id="CLU_007383_9_2_3"/>
<reference evidence="3 4" key="1">
    <citation type="journal article" date="2008" name="Proc. Natl. Acad. Sci. U.S.A.">
        <title>Niche adaptation and genome expansion in the chlorophyll d-producing cyanobacterium Acaryochloris marina.</title>
        <authorList>
            <person name="Swingley W.D."/>
            <person name="Chen M."/>
            <person name="Cheung P.C."/>
            <person name="Conrad A.L."/>
            <person name="Dejesa L.C."/>
            <person name="Hao J."/>
            <person name="Honchak B.M."/>
            <person name="Karbach L.E."/>
            <person name="Kurdoglu A."/>
            <person name="Lahiri S."/>
            <person name="Mastrian S.D."/>
            <person name="Miyashita H."/>
            <person name="Page L."/>
            <person name="Ramakrishna P."/>
            <person name="Satoh S."/>
            <person name="Sattley W.M."/>
            <person name="Shimada Y."/>
            <person name="Taylor H.L."/>
            <person name="Tomo T."/>
            <person name="Tsuchiya T."/>
            <person name="Wang Z.T."/>
            <person name="Raymond J."/>
            <person name="Mimuro M."/>
            <person name="Blankenship R.E."/>
            <person name="Touchman J.W."/>
        </authorList>
    </citation>
    <scope>NUCLEOTIDE SEQUENCE [LARGE SCALE GENOMIC DNA]</scope>
    <source>
        <strain evidence="4">MBIC 11017</strain>
    </source>
</reference>
<organism evidence="3 4">
    <name type="scientific">Acaryochloris marina (strain MBIC 11017)</name>
    <dbReference type="NCBI Taxonomy" id="329726"/>
    <lineage>
        <taxon>Bacteria</taxon>
        <taxon>Bacillati</taxon>
        <taxon>Cyanobacteriota</taxon>
        <taxon>Cyanophyceae</taxon>
        <taxon>Acaryochloridales</taxon>
        <taxon>Acaryochloridaceae</taxon>
        <taxon>Acaryochloris</taxon>
    </lineage>
</organism>
<keyword evidence="1" id="KW-0560">Oxidoreductase</keyword>
<dbReference type="Pfam" id="PF01370">
    <property type="entry name" value="Epimerase"/>
    <property type="match status" value="1"/>
</dbReference>
<dbReference type="STRING" id="329726.AM1_3556"/>
<sequence>MTNPTYDTSAPVLVTGATGYVAGWLVKRLLEEGFTVHAAVRNPSNTEKLKYLNALADQSPGQLQYFQSDLLTLGSYAEAMQGCTVVFHTASPFTIAVDNPQKDLIEPAQLGTRNVLEQANQTESVKRVVVTSSCAAIYGDSADLEMVPGDLFTEADWNTTSSLTHQPYSYSKTLAEQEAWKIAKTQDRWNLVTINPSLVLGPGINPFATSESFSLIKQLGDGTMKMGVPNYQMGVVDVRDVAEAHLAAGFTPNAQGRHITSGYNTNFPQMAEILRAHFGEAYPFPKSVLPKALIWLVGPLLDSSMTRKIIARNVGVPFGVDNSKSIQKLGLTYRPLATSLTDMFQQLIDYDVVTT</sequence>
<dbReference type="GO" id="GO:0016616">
    <property type="term" value="F:oxidoreductase activity, acting on the CH-OH group of donors, NAD or NADP as acceptor"/>
    <property type="evidence" value="ECO:0007669"/>
    <property type="project" value="TreeGrafter"/>
</dbReference>
<dbReference type="SUPFAM" id="SSF51735">
    <property type="entry name" value="NAD(P)-binding Rossmann-fold domains"/>
    <property type="match status" value="1"/>
</dbReference>
<dbReference type="FunFam" id="3.40.50.720:FF:000336">
    <property type="entry name" value="Aldehyde reductase"/>
    <property type="match status" value="1"/>
</dbReference>
<evidence type="ECO:0000313" key="3">
    <source>
        <dbReference type="EMBL" id="ABW28547.1"/>
    </source>
</evidence>
<gene>
    <name evidence="3" type="ordered locus">AM1_3556</name>
</gene>
<accession>B0C295</accession>
<dbReference type="PANTHER" id="PTHR10366">
    <property type="entry name" value="NAD DEPENDENT EPIMERASE/DEHYDRATASE"/>
    <property type="match status" value="1"/>
</dbReference>
<dbReference type="AlphaFoldDB" id="B0C295"/>
<dbReference type="RefSeq" id="WP_012163943.1">
    <property type="nucleotide sequence ID" value="NC_009925.1"/>
</dbReference>
<proteinExistence type="predicted"/>